<comment type="subcellular location">
    <subcellularLocation>
        <location evidence="1">Cell membrane</location>
        <topology evidence="1">Multi-pass membrane protein</topology>
    </subcellularLocation>
</comment>
<feature type="transmembrane region" description="Helical" evidence="8">
    <location>
        <begin position="378"/>
        <end position="398"/>
    </location>
</feature>
<accession>A0A1F6MV23</accession>
<feature type="transmembrane region" description="Helical" evidence="8">
    <location>
        <begin position="15"/>
        <end position="36"/>
    </location>
</feature>
<dbReference type="Proteomes" id="UP000178347">
    <property type="component" value="Unassembled WGS sequence"/>
</dbReference>
<evidence type="ECO:0000256" key="2">
    <source>
        <dbReference type="ARBA" id="ARBA00022475"/>
    </source>
</evidence>
<dbReference type="PANTHER" id="PTHR33908:SF11">
    <property type="entry name" value="MEMBRANE PROTEIN"/>
    <property type="match status" value="1"/>
</dbReference>
<evidence type="ECO:0000256" key="8">
    <source>
        <dbReference type="SAM" id="Phobius"/>
    </source>
</evidence>
<evidence type="ECO:0000256" key="3">
    <source>
        <dbReference type="ARBA" id="ARBA00022676"/>
    </source>
</evidence>
<keyword evidence="5 8" id="KW-0812">Transmembrane</keyword>
<feature type="transmembrane region" description="Helical" evidence="8">
    <location>
        <begin position="322"/>
        <end position="340"/>
    </location>
</feature>
<dbReference type="GO" id="GO:0009103">
    <property type="term" value="P:lipopolysaccharide biosynthetic process"/>
    <property type="evidence" value="ECO:0007669"/>
    <property type="project" value="UniProtKB-ARBA"/>
</dbReference>
<dbReference type="GO" id="GO:0016763">
    <property type="term" value="F:pentosyltransferase activity"/>
    <property type="evidence" value="ECO:0007669"/>
    <property type="project" value="TreeGrafter"/>
</dbReference>
<evidence type="ECO:0000313" key="11">
    <source>
        <dbReference type="Proteomes" id="UP000178347"/>
    </source>
</evidence>
<evidence type="ECO:0000313" key="10">
    <source>
        <dbReference type="EMBL" id="OGH75517.1"/>
    </source>
</evidence>
<keyword evidence="3" id="KW-0328">Glycosyltransferase</keyword>
<feature type="transmembrane region" description="Helical" evidence="8">
    <location>
        <begin position="114"/>
        <end position="136"/>
    </location>
</feature>
<dbReference type="PANTHER" id="PTHR33908">
    <property type="entry name" value="MANNOSYLTRANSFERASE YKCB-RELATED"/>
    <property type="match status" value="1"/>
</dbReference>
<evidence type="ECO:0000259" key="9">
    <source>
        <dbReference type="Pfam" id="PF13231"/>
    </source>
</evidence>
<feature type="domain" description="Glycosyltransferase RgtA/B/C/D-like" evidence="9">
    <location>
        <begin position="120"/>
        <end position="253"/>
    </location>
</feature>
<evidence type="ECO:0000256" key="6">
    <source>
        <dbReference type="ARBA" id="ARBA00022989"/>
    </source>
</evidence>
<dbReference type="STRING" id="1798692.A3G00_00440"/>
<feature type="transmembrane region" description="Helical" evidence="8">
    <location>
        <begin position="241"/>
        <end position="260"/>
    </location>
</feature>
<protein>
    <recommendedName>
        <fullName evidence="9">Glycosyltransferase RgtA/B/C/D-like domain-containing protein</fullName>
    </recommendedName>
</protein>
<dbReference type="EMBL" id="MFQN01000007">
    <property type="protein sequence ID" value="OGH75517.1"/>
    <property type="molecule type" value="Genomic_DNA"/>
</dbReference>
<keyword evidence="7 8" id="KW-0472">Membrane</keyword>
<keyword evidence="2" id="KW-1003">Cell membrane</keyword>
<evidence type="ECO:0000256" key="1">
    <source>
        <dbReference type="ARBA" id="ARBA00004651"/>
    </source>
</evidence>
<evidence type="ECO:0000256" key="4">
    <source>
        <dbReference type="ARBA" id="ARBA00022679"/>
    </source>
</evidence>
<name>A0A1F6MV23_9BACT</name>
<evidence type="ECO:0000256" key="7">
    <source>
        <dbReference type="ARBA" id="ARBA00023136"/>
    </source>
</evidence>
<keyword evidence="4" id="KW-0808">Transferase</keyword>
<comment type="caution">
    <text evidence="10">The sequence shown here is derived from an EMBL/GenBank/DDBJ whole genome shotgun (WGS) entry which is preliminary data.</text>
</comment>
<dbReference type="AlphaFoldDB" id="A0A1F6MV23"/>
<feature type="transmembrane region" description="Helical" evidence="8">
    <location>
        <begin position="148"/>
        <end position="165"/>
    </location>
</feature>
<dbReference type="InterPro" id="IPR050297">
    <property type="entry name" value="LipidA_mod_glycosyltrf_83"/>
</dbReference>
<feature type="transmembrane region" description="Helical" evidence="8">
    <location>
        <begin position="81"/>
        <end position="102"/>
    </location>
</feature>
<sequence>MFNPKLLVPQWKEHFYLIIILAFAAIVRFVGLDYGLPLWLVGDEPSHIFGALKMIELKTLLPVLHADEFVGTFHYTPYLSYLYILPFILVAGIKFLFFSGTFEQFKNYLIADPSVFFITARVISAVFGLATVYFVYAAARQMFQKKRIALLSALFLALSFLPVSYSHWARHWTAVTFFYTLGIYILANRGLTVSKRYLWVALLMGIGVGMNVQMMIFGVLVILWFFIFDYQPIVKLLRQKWFWQAGGIFFSLFGFAFVLWPRGYGYLLSVGNITSAGATKDLIGLVDFFGFYIANLIRIEPLFLLFATVGLLSMFLVERRKALVFASFFFFYLAIFYLFFGYVDRFILPLYPFLAVSSGYGLAQVADRISVRPLRLTIVVVVCVLLAIPILRFNYLLIKNDTREQAINWAVANVSADAKVAVLTPLMRLPTTPENLQEQENIDSASLRNVDRAEAKLGKQLEQKFNALNLYTVGDKIFFSGLSEYLSRNNYQYLIYSPAFAIAKGALSLVGAPGEEALTFAGSENGVIGNERIPDGFGDGLKELFYSSSLGPEIKIIKLF</sequence>
<gene>
    <name evidence="10" type="ORF">A3G00_00440</name>
</gene>
<feature type="transmembrane region" description="Helical" evidence="8">
    <location>
        <begin position="199"/>
        <end position="226"/>
    </location>
</feature>
<keyword evidence="6 8" id="KW-1133">Transmembrane helix</keyword>
<reference evidence="10 11" key="1">
    <citation type="journal article" date="2016" name="Nat. Commun.">
        <title>Thousands of microbial genomes shed light on interconnected biogeochemical processes in an aquifer system.</title>
        <authorList>
            <person name="Anantharaman K."/>
            <person name="Brown C.T."/>
            <person name="Hug L.A."/>
            <person name="Sharon I."/>
            <person name="Castelle C.J."/>
            <person name="Probst A.J."/>
            <person name="Thomas B.C."/>
            <person name="Singh A."/>
            <person name="Wilkins M.J."/>
            <person name="Karaoz U."/>
            <person name="Brodie E.L."/>
            <person name="Williams K.H."/>
            <person name="Hubbard S.S."/>
            <person name="Banfield J.F."/>
        </authorList>
    </citation>
    <scope>NUCLEOTIDE SEQUENCE [LARGE SCALE GENOMIC DNA]</scope>
</reference>
<dbReference type="GO" id="GO:0005886">
    <property type="term" value="C:plasma membrane"/>
    <property type="evidence" value="ECO:0007669"/>
    <property type="project" value="UniProtKB-SubCell"/>
</dbReference>
<evidence type="ECO:0000256" key="5">
    <source>
        <dbReference type="ARBA" id="ARBA00022692"/>
    </source>
</evidence>
<dbReference type="InterPro" id="IPR038731">
    <property type="entry name" value="RgtA/B/C-like"/>
</dbReference>
<dbReference type="Pfam" id="PF13231">
    <property type="entry name" value="PMT_2"/>
    <property type="match status" value="1"/>
</dbReference>
<organism evidence="10 11">
    <name type="scientific">Candidatus Magasanikbacteria bacterium RIFCSPLOWO2_12_FULL_43_12</name>
    <dbReference type="NCBI Taxonomy" id="1798692"/>
    <lineage>
        <taxon>Bacteria</taxon>
        <taxon>Candidatus Magasanikiibacteriota</taxon>
    </lineage>
</organism>
<proteinExistence type="predicted"/>
<feature type="transmembrane region" description="Helical" evidence="8">
    <location>
        <begin position="299"/>
        <end position="317"/>
    </location>
</feature>